<dbReference type="Proteomes" id="UP001589792">
    <property type="component" value="Unassembled WGS sequence"/>
</dbReference>
<evidence type="ECO:0000259" key="9">
    <source>
        <dbReference type="Pfam" id="PF13953"/>
    </source>
</evidence>
<keyword evidence="3" id="KW-0813">Transport</keyword>
<evidence type="ECO:0000256" key="2">
    <source>
        <dbReference type="ARBA" id="ARBA00008064"/>
    </source>
</evidence>
<comment type="subcellular location">
    <subcellularLocation>
        <location evidence="1">Cell outer membrane</location>
        <topology evidence="1">Multi-pass membrane protein</topology>
    </subcellularLocation>
</comment>
<dbReference type="InterPro" id="IPR043142">
    <property type="entry name" value="PapC-like_C_sf"/>
</dbReference>
<dbReference type="InterPro" id="IPR025949">
    <property type="entry name" value="PapC-like_C"/>
</dbReference>
<evidence type="ECO:0000256" key="1">
    <source>
        <dbReference type="ARBA" id="ARBA00004571"/>
    </source>
</evidence>
<reference evidence="11 12" key="1">
    <citation type="submission" date="2024-09" db="EMBL/GenBank/DDBJ databases">
        <authorList>
            <person name="Sun Q."/>
            <person name="Mori K."/>
        </authorList>
    </citation>
    <scope>NUCLEOTIDE SEQUENCE [LARGE SCALE GENOMIC DNA]</scope>
    <source>
        <strain evidence="11 12">CCM 8626</strain>
    </source>
</reference>
<dbReference type="SUPFAM" id="SSF141729">
    <property type="entry name" value="FimD N-terminal domain-like"/>
    <property type="match status" value="1"/>
</dbReference>
<evidence type="ECO:0000313" key="11">
    <source>
        <dbReference type="EMBL" id="MFC0228571.1"/>
    </source>
</evidence>
<dbReference type="Pfam" id="PF13953">
    <property type="entry name" value="PapC_C"/>
    <property type="match status" value="1"/>
</dbReference>
<accession>A0ABV6EHV0</accession>
<evidence type="ECO:0000256" key="5">
    <source>
        <dbReference type="ARBA" id="ARBA00022692"/>
    </source>
</evidence>
<keyword evidence="6" id="KW-0732">Signal</keyword>
<dbReference type="Pfam" id="PF00577">
    <property type="entry name" value="Usher"/>
    <property type="match status" value="1"/>
</dbReference>
<evidence type="ECO:0000256" key="8">
    <source>
        <dbReference type="ARBA" id="ARBA00023237"/>
    </source>
</evidence>
<evidence type="ECO:0000259" key="10">
    <source>
        <dbReference type="Pfam" id="PF13954"/>
    </source>
</evidence>
<evidence type="ECO:0000256" key="7">
    <source>
        <dbReference type="ARBA" id="ARBA00023136"/>
    </source>
</evidence>
<dbReference type="RefSeq" id="WP_380678371.1">
    <property type="nucleotide sequence ID" value="NZ_CP173186.1"/>
</dbReference>
<dbReference type="Pfam" id="PF13954">
    <property type="entry name" value="PapC_N"/>
    <property type="match status" value="1"/>
</dbReference>
<dbReference type="PANTHER" id="PTHR30451:SF20">
    <property type="entry name" value="FIMBRIAE USHER"/>
    <property type="match status" value="1"/>
</dbReference>
<sequence>MSKSLQHGFHGRLSPLAMAILPTFFVCGVNAETAININKPQEIAKNLEFDASFLNIDDEKSVDLSRFANGASALPGVYRTALYVNAQPISNADIELKERADKSVYPCLTRDVIKNIAFNYDKLPADFLRSQTGGDTCLDLQRKLPEAQVNYDSNEQRLDIVVPQIYMLNAARGSVSTELWDSGVPALLLGYNVNGYTSETHGDTFNSVFAGVNAGLNVGAWYLRHNGSYTHMDNGSSQYSSINTYLQRDIPLIKARVLVGQSNTLGQLFDTLPFTGIQLATDERMLPESLRGYAPEIRGIARTTARVTVRQGGQVLYETTVTPGQFLINDLYPTGYGGDLDVTIRESDGTEQTFSVPYASVAQLLRPGASRYAVTAGEIRSDNLRTKPALYQATYQLGLTNAITGYGGLQVSQNYYALQLGAAVGTRIGALAFDVTQARIHLGNSTDAQGEHRSDNSMSGQSYQVSYSKLISETNSNLSLAAYRFSTDGYMDFMTAMQTREAVEQGFSPDLIWRAKNRLTLTAGQGLPENWGQLYLSGSLQNYWNRDGTEKQFQMGYNSRYKSLSYGISINRSFSSQGTAQTNYLLSFSLPLGRSDEVHIPQLRMDLTHDSSGRYGQQATVSGTTGADSQFSYGVTAMNSNQGIGTSGSVSGNYRSQATALSASYSNGKGYQSASAGMNGTVIVHGGGVSFTPYTSDTFALIEAKGAEGASVSSYPGVRIDPWGYAVVPYLRPYQMNEVNIDPKGTAASVELDNTSQKVAPYSGAVVKLKYSAKKGTPILINATYLGEPVPFGADIFDGKGNGVGAVGQGGQLYARVLEDKGQLKVKWGEGGEIQCTVSYVLIPMAKGQKLTQIQQFNSPCTAAPASAISDKSKLTKNDSISAVNNES</sequence>
<keyword evidence="8" id="KW-0998">Cell outer membrane</keyword>
<dbReference type="PANTHER" id="PTHR30451">
    <property type="entry name" value="OUTER MEMBRANE USHER PROTEIN"/>
    <property type="match status" value="1"/>
</dbReference>
<dbReference type="InterPro" id="IPR000015">
    <property type="entry name" value="Fimb_usher"/>
</dbReference>
<dbReference type="Gene3D" id="2.60.40.2610">
    <property type="entry name" value="Outer membrane usher protein FimD, plug domain"/>
    <property type="match status" value="1"/>
</dbReference>
<feature type="domain" description="PapC-like C-terminal" evidence="9">
    <location>
        <begin position="781"/>
        <end position="842"/>
    </location>
</feature>
<dbReference type="InterPro" id="IPR042186">
    <property type="entry name" value="FimD_plug_dom"/>
</dbReference>
<gene>
    <name evidence="11" type="ORF">ACFFJ3_19080</name>
</gene>
<name>A0ABV6EHV0_9GAMM</name>
<dbReference type="Gene3D" id="2.60.40.3110">
    <property type="match status" value="1"/>
</dbReference>
<comment type="similarity">
    <text evidence="2">Belongs to the fimbrial export usher family.</text>
</comment>
<evidence type="ECO:0000256" key="4">
    <source>
        <dbReference type="ARBA" id="ARBA00022452"/>
    </source>
</evidence>
<dbReference type="InterPro" id="IPR037224">
    <property type="entry name" value="PapC_N_sf"/>
</dbReference>
<dbReference type="Gene3D" id="3.10.20.410">
    <property type="match status" value="1"/>
</dbReference>
<proteinExistence type="inferred from homology"/>
<evidence type="ECO:0000256" key="3">
    <source>
        <dbReference type="ARBA" id="ARBA00022448"/>
    </source>
</evidence>
<organism evidence="11 12">
    <name type="scientific">Serratia aquatilis</name>
    <dbReference type="NCBI Taxonomy" id="1737515"/>
    <lineage>
        <taxon>Bacteria</taxon>
        <taxon>Pseudomonadati</taxon>
        <taxon>Pseudomonadota</taxon>
        <taxon>Gammaproteobacteria</taxon>
        <taxon>Enterobacterales</taxon>
        <taxon>Yersiniaceae</taxon>
        <taxon>Serratia</taxon>
    </lineage>
</organism>
<keyword evidence="12" id="KW-1185">Reference proteome</keyword>
<keyword evidence="7" id="KW-0472">Membrane</keyword>
<evidence type="ECO:0000313" key="12">
    <source>
        <dbReference type="Proteomes" id="UP001589792"/>
    </source>
</evidence>
<dbReference type="EMBL" id="JBHLXG010000021">
    <property type="protein sequence ID" value="MFC0228571.1"/>
    <property type="molecule type" value="Genomic_DNA"/>
</dbReference>
<evidence type="ECO:0000256" key="6">
    <source>
        <dbReference type="ARBA" id="ARBA00022729"/>
    </source>
</evidence>
<dbReference type="InterPro" id="IPR025885">
    <property type="entry name" value="PapC_N"/>
</dbReference>
<comment type="caution">
    <text evidence="11">The sequence shown here is derived from an EMBL/GenBank/DDBJ whole genome shotgun (WGS) entry which is preliminary data.</text>
</comment>
<protein>
    <submittedName>
        <fullName evidence="11">Fimbria/pilus outer membrane usher protein</fullName>
    </submittedName>
</protein>
<feature type="domain" description="PapC N-terminal" evidence="10">
    <location>
        <begin position="48"/>
        <end position="195"/>
    </location>
</feature>
<keyword evidence="4" id="KW-1134">Transmembrane beta strand</keyword>
<keyword evidence="5" id="KW-0812">Transmembrane</keyword>
<dbReference type="Gene3D" id="2.60.40.2070">
    <property type="match status" value="1"/>
</dbReference>